<dbReference type="PRINTS" id="PR00935">
    <property type="entry name" value="BAND41"/>
</dbReference>
<accession>A0A8C2U8F3</accession>
<reference evidence="8" key="1">
    <citation type="submission" date="2015-11" db="EMBL/GenBank/DDBJ databases">
        <authorList>
            <consortium name="International Coturnix japonica Genome Analysis Consortium"/>
            <person name="Warren W."/>
            <person name="Burt D.W."/>
            <person name="Antin P.B."/>
            <person name="Lanford R."/>
            <person name="Gros J."/>
            <person name="Wilson R.K."/>
        </authorList>
    </citation>
    <scope>NUCLEOTIDE SEQUENCE [LARGE SCALE GENOMIC DNA]</scope>
</reference>
<dbReference type="GO" id="GO:0031032">
    <property type="term" value="P:actomyosin structure organization"/>
    <property type="evidence" value="ECO:0007669"/>
    <property type="project" value="TreeGrafter"/>
</dbReference>
<dbReference type="InterPro" id="IPR011993">
    <property type="entry name" value="PH-like_dom_sf"/>
</dbReference>
<dbReference type="Ensembl" id="ENSCJPT00005033951.1">
    <property type="protein sequence ID" value="ENSCJPP00005024924.1"/>
    <property type="gene ID" value="ENSCJPG00005019574.1"/>
</dbReference>
<feature type="region of interest" description="Disordered" evidence="6">
    <location>
        <begin position="1"/>
        <end position="89"/>
    </location>
</feature>
<feature type="compositionally biased region" description="Basic and acidic residues" evidence="6">
    <location>
        <begin position="502"/>
        <end position="521"/>
    </location>
</feature>
<gene>
    <name evidence="8" type="primary">EPB41L1</name>
</gene>
<dbReference type="InterPro" id="IPR008379">
    <property type="entry name" value="Band_4.1_C"/>
</dbReference>
<protein>
    <submittedName>
        <fullName evidence="8">Erythrocyte membrane protein band 4.1 like 1</fullName>
    </submittedName>
</protein>
<dbReference type="PANTHER" id="PTHR23280">
    <property type="entry name" value="4.1 G PROTEIN"/>
    <property type="match status" value="1"/>
</dbReference>
<feature type="compositionally biased region" description="Basic and acidic residues" evidence="6">
    <location>
        <begin position="442"/>
        <end position="451"/>
    </location>
</feature>
<feature type="region of interest" description="Disordered" evidence="6">
    <location>
        <begin position="426"/>
        <end position="480"/>
    </location>
</feature>
<dbReference type="FunFam" id="2.30.29.30:FF:000001">
    <property type="entry name" value="Erythrocyte membrane protein band 4.1"/>
    <property type="match status" value="1"/>
</dbReference>
<dbReference type="SMART" id="SM01195">
    <property type="entry name" value="FA"/>
    <property type="match status" value="1"/>
</dbReference>
<dbReference type="Gene3D" id="1.20.80.10">
    <property type="match status" value="1"/>
</dbReference>
<dbReference type="InterPro" id="IPR007477">
    <property type="entry name" value="SAB_dom"/>
</dbReference>
<name>A0A8C2U8F3_COTJA</name>
<dbReference type="SMART" id="SM00295">
    <property type="entry name" value="B41"/>
    <property type="match status" value="1"/>
</dbReference>
<feature type="compositionally biased region" description="Polar residues" evidence="6">
    <location>
        <begin position="76"/>
        <end position="89"/>
    </location>
</feature>
<dbReference type="InterPro" id="IPR029071">
    <property type="entry name" value="Ubiquitin-like_domsf"/>
</dbReference>
<dbReference type="GO" id="GO:0003779">
    <property type="term" value="F:actin binding"/>
    <property type="evidence" value="ECO:0007669"/>
    <property type="project" value="UniProtKB-KW"/>
</dbReference>
<dbReference type="SUPFAM" id="SSF47031">
    <property type="entry name" value="Second domain of FERM"/>
    <property type="match status" value="1"/>
</dbReference>
<feature type="region of interest" description="Disordered" evidence="6">
    <location>
        <begin position="502"/>
        <end position="544"/>
    </location>
</feature>
<dbReference type="Pfam" id="PF09379">
    <property type="entry name" value="FERM_N"/>
    <property type="match status" value="1"/>
</dbReference>
<dbReference type="InterPro" id="IPR019749">
    <property type="entry name" value="Band_41_domain"/>
</dbReference>
<dbReference type="Pfam" id="PF05902">
    <property type="entry name" value="4_1_CTD"/>
    <property type="match status" value="1"/>
</dbReference>
<dbReference type="InterPro" id="IPR000798">
    <property type="entry name" value="Ez/rad/moesin-like"/>
</dbReference>
<dbReference type="Gene3D" id="2.30.29.30">
    <property type="entry name" value="Pleckstrin-homology domain (PH domain)/Phosphotyrosine-binding domain (PTB)"/>
    <property type="match status" value="1"/>
</dbReference>
<dbReference type="Proteomes" id="UP000694412">
    <property type="component" value="Chromosome 20"/>
</dbReference>
<feature type="compositionally biased region" description="Low complexity" evidence="6">
    <location>
        <begin position="16"/>
        <end position="39"/>
    </location>
</feature>
<dbReference type="SUPFAM" id="SSF50729">
    <property type="entry name" value="PH domain-like"/>
    <property type="match status" value="1"/>
</dbReference>
<feature type="compositionally biased region" description="Basic and acidic residues" evidence="6">
    <location>
        <begin position="530"/>
        <end position="544"/>
    </location>
</feature>
<dbReference type="PRINTS" id="PR00661">
    <property type="entry name" value="ERMFAMILY"/>
</dbReference>
<dbReference type="GO" id="GO:0030866">
    <property type="term" value="P:cortical actin cytoskeleton organization"/>
    <property type="evidence" value="ECO:0007669"/>
    <property type="project" value="InterPro"/>
</dbReference>
<dbReference type="InterPro" id="IPR018979">
    <property type="entry name" value="FERM_N"/>
</dbReference>
<dbReference type="CDD" id="cd14473">
    <property type="entry name" value="FERM_B-lobe"/>
    <property type="match status" value="1"/>
</dbReference>
<dbReference type="AlphaFoldDB" id="A0A8C2U8F3"/>
<keyword evidence="3" id="KW-0597">Phosphoprotein</keyword>
<dbReference type="InterPro" id="IPR035963">
    <property type="entry name" value="FERM_2"/>
</dbReference>
<dbReference type="InterPro" id="IPR018980">
    <property type="entry name" value="FERM_PH-like_C"/>
</dbReference>
<dbReference type="PROSITE" id="PS50057">
    <property type="entry name" value="FERM_3"/>
    <property type="match status" value="1"/>
</dbReference>
<evidence type="ECO:0000256" key="1">
    <source>
        <dbReference type="ARBA" id="ARBA00004245"/>
    </source>
</evidence>
<comment type="subcellular location">
    <subcellularLocation>
        <location evidence="1">Cytoplasm</location>
        <location evidence="1">Cytoskeleton</location>
    </subcellularLocation>
</comment>
<evidence type="ECO:0000256" key="2">
    <source>
        <dbReference type="ARBA" id="ARBA00022490"/>
    </source>
</evidence>
<keyword evidence="2" id="KW-0963">Cytoplasm</keyword>
<proteinExistence type="predicted"/>
<evidence type="ECO:0000313" key="9">
    <source>
        <dbReference type="Proteomes" id="UP000694412"/>
    </source>
</evidence>
<feature type="domain" description="FERM" evidence="7">
    <location>
        <begin position="97"/>
        <end position="377"/>
    </location>
</feature>
<dbReference type="GO" id="GO:0005198">
    <property type="term" value="F:structural molecule activity"/>
    <property type="evidence" value="ECO:0007669"/>
    <property type="project" value="InterPro"/>
</dbReference>
<dbReference type="InterPro" id="IPR014352">
    <property type="entry name" value="FERM/acyl-CoA-bd_prot_sf"/>
</dbReference>
<dbReference type="FunFam" id="1.20.80.10:FF:000001">
    <property type="entry name" value="Erythrocyte membrane protein band 4.1"/>
    <property type="match status" value="1"/>
</dbReference>
<dbReference type="Pfam" id="PF00373">
    <property type="entry name" value="FERM_M"/>
    <property type="match status" value="1"/>
</dbReference>
<keyword evidence="5" id="KW-0206">Cytoskeleton</keyword>
<dbReference type="InterPro" id="IPR019748">
    <property type="entry name" value="FERM_central"/>
</dbReference>
<organism evidence="8 9">
    <name type="scientific">Coturnix japonica</name>
    <name type="common">Japanese quail</name>
    <name type="synonym">Coturnix coturnix japonica</name>
    <dbReference type="NCBI Taxonomy" id="93934"/>
    <lineage>
        <taxon>Eukaryota</taxon>
        <taxon>Metazoa</taxon>
        <taxon>Chordata</taxon>
        <taxon>Craniata</taxon>
        <taxon>Vertebrata</taxon>
        <taxon>Euteleostomi</taxon>
        <taxon>Archelosauria</taxon>
        <taxon>Archosauria</taxon>
        <taxon>Dinosauria</taxon>
        <taxon>Saurischia</taxon>
        <taxon>Theropoda</taxon>
        <taxon>Coelurosauria</taxon>
        <taxon>Aves</taxon>
        <taxon>Neognathae</taxon>
        <taxon>Galloanserae</taxon>
        <taxon>Galliformes</taxon>
        <taxon>Phasianidae</taxon>
        <taxon>Perdicinae</taxon>
        <taxon>Coturnix</taxon>
    </lineage>
</organism>
<dbReference type="CDD" id="cd13184">
    <property type="entry name" value="FERM_C_4_1_family"/>
    <property type="match status" value="1"/>
</dbReference>
<evidence type="ECO:0000256" key="5">
    <source>
        <dbReference type="ARBA" id="ARBA00023212"/>
    </source>
</evidence>
<evidence type="ECO:0000313" key="8">
    <source>
        <dbReference type="Ensembl" id="ENSCJPP00005024924.1"/>
    </source>
</evidence>
<evidence type="ECO:0000259" key="7">
    <source>
        <dbReference type="PROSITE" id="PS50057"/>
    </source>
</evidence>
<dbReference type="SUPFAM" id="SSF54236">
    <property type="entry name" value="Ubiquitin-like"/>
    <property type="match status" value="1"/>
</dbReference>
<keyword evidence="4" id="KW-0009">Actin-binding</keyword>
<evidence type="ECO:0000256" key="6">
    <source>
        <dbReference type="SAM" id="MobiDB-lite"/>
    </source>
</evidence>
<dbReference type="GO" id="GO:0005886">
    <property type="term" value="C:plasma membrane"/>
    <property type="evidence" value="ECO:0007669"/>
    <property type="project" value="TreeGrafter"/>
</dbReference>
<dbReference type="InterPro" id="IPR019747">
    <property type="entry name" value="FERM_CS"/>
</dbReference>
<dbReference type="Pfam" id="PF08736">
    <property type="entry name" value="FA"/>
    <property type="match status" value="1"/>
</dbReference>
<dbReference type="Pfam" id="PF09380">
    <property type="entry name" value="FERM_C"/>
    <property type="match status" value="1"/>
</dbReference>
<dbReference type="SMART" id="SM01196">
    <property type="entry name" value="FERM_C"/>
    <property type="match status" value="1"/>
</dbReference>
<dbReference type="PANTHER" id="PTHR23280:SF24">
    <property type="entry name" value="BAND 4.1-LIKE PROTEIN 1"/>
    <property type="match status" value="1"/>
</dbReference>
<reference evidence="8" key="2">
    <citation type="submission" date="2025-08" db="UniProtKB">
        <authorList>
            <consortium name="Ensembl"/>
        </authorList>
    </citation>
    <scope>IDENTIFICATION</scope>
</reference>
<reference evidence="8" key="3">
    <citation type="submission" date="2025-09" db="UniProtKB">
        <authorList>
            <consortium name="Ensembl"/>
        </authorList>
    </citation>
    <scope>IDENTIFICATION</scope>
</reference>
<dbReference type="Pfam" id="PF04382">
    <property type="entry name" value="SAB"/>
    <property type="match status" value="1"/>
</dbReference>
<evidence type="ECO:0000256" key="4">
    <source>
        <dbReference type="ARBA" id="ARBA00023203"/>
    </source>
</evidence>
<dbReference type="Gene3D" id="3.10.20.90">
    <property type="entry name" value="Phosphatidylinositol 3-kinase Catalytic Subunit, Chain A, domain 1"/>
    <property type="match status" value="1"/>
</dbReference>
<dbReference type="PROSITE" id="PS00661">
    <property type="entry name" value="FERM_2"/>
    <property type="match status" value="1"/>
</dbReference>
<evidence type="ECO:0000256" key="3">
    <source>
        <dbReference type="ARBA" id="ARBA00022553"/>
    </source>
</evidence>
<dbReference type="InterPro" id="IPR014847">
    <property type="entry name" value="FA"/>
</dbReference>
<dbReference type="GO" id="GO:0005856">
    <property type="term" value="C:cytoskeleton"/>
    <property type="evidence" value="ECO:0007669"/>
    <property type="project" value="UniProtKB-SubCell"/>
</dbReference>
<keyword evidence="9" id="KW-1185">Reference proteome</keyword>
<dbReference type="PIRSF" id="PIRSF002304">
    <property type="entry name" value="Membrane_skeletal_4_1"/>
    <property type="match status" value="1"/>
</dbReference>
<dbReference type="GeneTree" id="ENSGT00940000158442"/>
<dbReference type="InterPro" id="IPR000299">
    <property type="entry name" value="FERM_domain"/>
</dbReference>
<sequence>MTTETGPDSEVKNVQEEAPQQQLEAATHGRAATAAGTASRDAEANEKPGAQPDSQHTEPGTDMEEKDYSETDGLSDKTTPSKTQKSPQKINKKVKSALCRVTLLDASEYECEVEKHARGQVLFDMVCEHLNLLEKDYFGLTFCDSDSQKVSLGDPSAATPLLSGSWNFAFTVKFYPPDPAQLTEDITRYYLCLQLRADIITGRLPCSFVTHALLGSYAVQAELGDYDAEEHVGNYVSELRFAPNQTRELEERIMELHKTYRGMTPGEAEIHFLENAKKLSMYGVDLHHAKDSEGIDIMLGVCANGLLIYRDRLRINRFAWPKILKISYKRSNFYIKIRPGEYEQFESTIGFKLPNHRSAKRLWKVCIEHHTFFRLVSPEPPPKGFLVMGSKFRYSGRTQAQTRQASALIDRPAPFFERSSSKRYTMSRSLDGEFSRPASVSENHDTGAEGEKQEEDGEFGSGRRSETEDEEVTTPTKIKELKFLDKPEDVLLKHQASINELKRTLKEPNSKLVHRDRDRRLPSSPASSSPKHEEETPKGTPEKDSEVCSAAFFMEGIRLFTGRCSSAGGLLVEGGMPGSRDASASVRAVTTETTPTTSVSWWKGAGNLGPGDQLLFSVMQISSSSAGKELITSIFSATAETLSTSTTTHVTKTVKGGFSETRIEKRIIITGDEDVDQDQALALAIKEAKLQHPDMLVTKAVVYRETEPSPEERDKKPQVGGEVIRYNLCLLCM</sequence>